<evidence type="ECO:0000313" key="1">
    <source>
        <dbReference type="EMBL" id="VED11217.1"/>
    </source>
</evidence>
<reference evidence="1 2" key="1">
    <citation type="submission" date="2018-12" db="EMBL/GenBank/DDBJ databases">
        <authorList>
            <consortium name="Pathogen Informatics"/>
        </authorList>
    </citation>
    <scope>NUCLEOTIDE SEQUENCE [LARGE SCALE GENOMIC DNA]</scope>
    <source>
        <strain evidence="1 2">NCTC9044</strain>
    </source>
</reference>
<dbReference type="Proteomes" id="UP000271797">
    <property type="component" value="Chromosome"/>
</dbReference>
<dbReference type="EMBL" id="LR134238">
    <property type="protein sequence ID" value="VED11217.1"/>
    <property type="molecule type" value="Genomic_DNA"/>
</dbReference>
<accession>A0A3S4JWW5</accession>
<name>A0A3S4JWW5_ECOLX</name>
<organism evidence="1 2">
    <name type="scientific">Escherichia coli</name>
    <dbReference type="NCBI Taxonomy" id="562"/>
    <lineage>
        <taxon>Bacteria</taxon>
        <taxon>Pseudomonadati</taxon>
        <taxon>Pseudomonadota</taxon>
        <taxon>Gammaproteobacteria</taxon>
        <taxon>Enterobacterales</taxon>
        <taxon>Enterobacteriaceae</taxon>
        <taxon>Escherichia</taxon>
    </lineage>
</organism>
<protein>
    <submittedName>
        <fullName evidence="1">Uncharacterized protein</fullName>
    </submittedName>
</protein>
<sequence>MDIQKSFTESKILKVAIVDDDLSDLITMDDLNTIDKDIASLLGDPIRS</sequence>
<evidence type="ECO:0000313" key="2">
    <source>
        <dbReference type="Proteomes" id="UP000271797"/>
    </source>
</evidence>
<gene>
    <name evidence="1" type="ORF">NCTC9044_02775</name>
</gene>
<dbReference type="AlphaFoldDB" id="A0A3S4JWW5"/>
<proteinExistence type="predicted"/>